<name>A0AAV8Y521_9CUCU</name>
<accession>A0AAV8Y521</accession>
<sequence>MEQNEELSNKENKSKKHTMTDPVDKNKSENIKKLKFFSPKEFRKELSQGNRLAALKQFLSAINASKGHDYVFEYLESGGNCLELLQCLELDSTIPPVLIFELVSHLLLKITVDYAQYHGSAYESCRYILNNYVTIINKMINLSSSSQERKVCLRLLTAMVTFSSTLAKDVLLHVNFHSTNVELLTKNTGEKDSVRDHFIHFLTAYLVDGHYPTLSIMLEKKGFITSIINGLQFDAADTVCVVISAMKNHILQNPSVSKTAKMKTFNTSIVRDIVNLYNWKGPEALKTQQKKNKNVTVTVDEYSKAKVSECVHDFLLILCTSHKFGVIFKDFSMSLGRKNQNSLMYTVLESLERPWEHSYACDLVTKICGACPDLTKTMWNNLKPFLEPRQTQKWLNAMRFAKILLKELQPTCIEFCVKELGVYQLAQIIQFLVAPLPILKTIIPENHIFESPSIKQYVVSLLLEMLRSLDLYLAASVKWCTPENHKKLKKYITIFVTRNFLDAKTILDDWETKNEFSSAAISQSQFLEVVCDIFEIYRNLAPQLLDSLNGNVELTQLLVKLRDVCDEEEENLTKLQIKIIDIFVDLDQSKFSPKAELFSFVVPLMFKFYYDTTSPKALSVLRKLLKNTGIFEGCLYEINIWINGILDLKSFDENVAQSLVEILKVTSENALKLSEELSKLKSEKRHCRKLL</sequence>
<dbReference type="PANTHER" id="PTHR13500:SF0">
    <property type="entry name" value="NUCLEOLAR PRE-RIBOSOMAL-ASSOCIATED PROTEIN 1"/>
    <property type="match status" value="1"/>
</dbReference>
<evidence type="ECO:0000259" key="3">
    <source>
        <dbReference type="Pfam" id="PF11707"/>
    </source>
</evidence>
<keyword evidence="1" id="KW-0175">Coiled coil</keyword>
<dbReference type="GO" id="GO:0005730">
    <property type="term" value="C:nucleolus"/>
    <property type="evidence" value="ECO:0007669"/>
    <property type="project" value="TreeGrafter"/>
</dbReference>
<organism evidence="4 5">
    <name type="scientific">Rhamnusium bicolor</name>
    <dbReference type="NCBI Taxonomy" id="1586634"/>
    <lineage>
        <taxon>Eukaryota</taxon>
        <taxon>Metazoa</taxon>
        <taxon>Ecdysozoa</taxon>
        <taxon>Arthropoda</taxon>
        <taxon>Hexapoda</taxon>
        <taxon>Insecta</taxon>
        <taxon>Pterygota</taxon>
        <taxon>Neoptera</taxon>
        <taxon>Endopterygota</taxon>
        <taxon>Coleoptera</taxon>
        <taxon>Polyphaga</taxon>
        <taxon>Cucujiformia</taxon>
        <taxon>Chrysomeloidea</taxon>
        <taxon>Cerambycidae</taxon>
        <taxon>Lepturinae</taxon>
        <taxon>Rhagiini</taxon>
        <taxon>Rhamnusium</taxon>
    </lineage>
</organism>
<comment type="caution">
    <text evidence="4">The sequence shown here is derived from an EMBL/GenBank/DDBJ whole genome shotgun (WGS) entry which is preliminary data.</text>
</comment>
<dbReference type="PANTHER" id="PTHR13500">
    <property type="entry name" value="NUCLEOLAR PRERIBOSOMAL-ASSOCIATED PROTEIN 1"/>
    <property type="match status" value="1"/>
</dbReference>
<dbReference type="InterPro" id="IPR021714">
    <property type="entry name" value="URB1_N"/>
</dbReference>
<gene>
    <name evidence="4" type="ORF">NQ314_008865</name>
</gene>
<dbReference type="Proteomes" id="UP001162156">
    <property type="component" value="Unassembled WGS sequence"/>
</dbReference>
<proteinExistence type="predicted"/>
<evidence type="ECO:0000313" key="5">
    <source>
        <dbReference type="Proteomes" id="UP001162156"/>
    </source>
</evidence>
<evidence type="ECO:0000256" key="2">
    <source>
        <dbReference type="SAM" id="MobiDB-lite"/>
    </source>
</evidence>
<dbReference type="AlphaFoldDB" id="A0AAV8Y521"/>
<dbReference type="GO" id="GO:0000463">
    <property type="term" value="P:maturation of LSU-rRNA from tricistronic rRNA transcript (SSU-rRNA, 5.8S rRNA, LSU-rRNA)"/>
    <property type="evidence" value="ECO:0007669"/>
    <property type="project" value="TreeGrafter"/>
</dbReference>
<evidence type="ECO:0000313" key="4">
    <source>
        <dbReference type="EMBL" id="KAJ8946551.1"/>
    </source>
</evidence>
<dbReference type="GO" id="GO:0000466">
    <property type="term" value="P:maturation of 5.8S rRNA from tricistronic rRNA transcript (SSU-rRNA, 5.8S rRNA, LSU-rRNA)"/>
    <property type="evidence" value="ECO:0007669"/>
    <property type="project" value="TreeGrafter"/>
</dbReference>
<feature type="region of interest" description="Disordered" evidence="2">
    <location>
        <begin position="1"/>
        <end position="27"/>
    </location>
</feature>
<dbReference type="Pfam" id="PF11707">
    <property type="entry name" value="Npa1"/>
    <property type="match status" value="1"/>
</dbReference>
<reference evidence="4" key="1">
    <citation type="journal article" date="2023" name="Insect Mol. Biol.">
        <title>Genome sequencing provides insights into the evolution of gene families encoding plant cell wall-degrading enzymes in longhorned beetles.</title>
        <authorList>
            <person name="Shin N.R."/>
            <person name="Okamura Y."/>
            <person name="Kirsch R."/>
            <person name="Pauchet Y."/>
        </authorList>
    </citation>
    <scope>NUCLEOTIDE SEQUENCE</scope>
    <source>
        <strain evidence="4">RBIC_L_NR</strain>
    </source>
</reference>
<keyword evidence="5" id="KW-1185">Reference proteome</keyword>
<evidence type="ECO:0000256" key="1">
    <source>
        <dbReference type="SAM" id="Coils"/>
    </source>
</evidence>
<dbReference type="EMBL" id="JANEYF010002432">
    <property type="protein sequence ID" value="KAJ8946551.1"/>
    <property type="molecule type" value="Genomic_DNA"/>
</dbReference>
<feature type="domain" description="URB1 N-terminal" evidence="3">
    <location>
        <begin position="102"/>
        <end position="396"/>
    </location>
</feature>
<feature type="coiled-coil region" evidence="1">
    <location>
        <begin position="551"/>
        <end position="578"/>
    </location>
</feature>
<protein>
    <recommendedName>
        <fullName evidence="3">URB1 N-terminal domain-containing protein</fullName>
    </recommendedName>
</protein>
<feature type="compositionally biased region" description="Basic and acidic residues" evidence="2">
    <location>
        <begin position="7"/>
        <end position="27"/>
    </location>
</feature>
<dbReference type="InterPro" id="IPR039844">
    <property type="entry name" value="URB1"/>
</dbReference>